<reference evidence="1" key="2">
    <citation type="journal article" date="2023" name="Int. J. Mol. Sci.">
        <title>De Novo Assembly and Annotation of 11 Diverse Shrub Willow (Salix) Genomes Reveals Novel Gene Organization in Sex-Linked Regions.</title>
        <authorList>
            <person name="Hyden B."/>
            <person name="Feng K."/>
            <person name="Yates T.B."/>
            <person name="Jawdy S."/>
            <person name="Cereghino C."/>
            <person name="Smart L.B."/>
            <person name="Muchero W."/>
        </authorList>
    </citation>
    <scope>NUCLEOTIDE SEQUENCE</scope>
    <source>
        <tissue evidence="1">Shoot tip</tissue>
    </source>
</reference>
<evidence type="ECO:0000313" key="2">
    <source>
        <dbReference type="Proteomes" id="UP001151532"/>
    </source>
</evidence>
<organism evidence="1 2">
    <name type="scientific">Salix purpurea</name>
    <name type="common">Purple osier willow</name>
    <dbReference type="NCBI Taxonomy" id="77065"/>
    <lineage>
        <taxon>Eukaryota</taxon>
        <taxon>Viridiplantae</taxon>
        <taxon>Streptophyta</taxon>
        <taxon>Embryophyta</taxon>
        <taxon>Tracheophyta</taxon>
        <taxon>Spermatophyta</taxon>
        <taxon>Magnoliopsida</taxon>
        <taxon>eudicotyledons</taxon>
        <taxon>Gunneridae</taxon>
        <taxon>Pentapetalae</taxon>
        <taxon>rosids</taxon>
        <taxon>fabids</taxon>
        <taxon>Malpighiales</taxon>
        <taxon>Salicaceae</taxon>
        <taxon>Saliceae</taxon>
        <taxon>Salix</taxon>
    </lineage>
</organism>
<dbReference type="EMBL" id="JAPFFK010000003">
    <property type="protein sequence ID" value="KAJ6770424.1"/>
    <property type="molecule type" value="Genomic_DNA"/>
</dbReference>
<evidence type="ECO:0000313" key="1">
    <source>
        <dbReference type="EMBL" id="KAJ6770424.1"/>
    </source>
</evidence>
<keyword evidence="2" id="KW-1185">Reference proteome</keyword>
<dbReference type="Proteomes" id="UP001151532">
    <property type="component" value="Chromosome 11"/>
</dbReference>
<reference evidence="1" key="1">
    <citation type="submission" date="2022-11" db="EMBL/GenBank/DDBJ databases">
        <authorList>
            <person name="Hyden B.L."/>
            <person name="Feng K."/>
            <person name="Yates T."/>
            <person name="Jawdy S."/>
            <person name="Smart L.B."/>
            <person name="Muchero W."/>
        </authorList>
    </citation>
    <scope>NUCLEOTIDE SEQUENCE</scope>
    <source>
        <tissue evidence="1">Shoot tip</tissue>
    </source>
</reference>
<proteinExistence type="predicted"/>
<comment type="caution">
    <text evidence="1">The sequence shown here is derived from an EMBL/GenBank/DDBJ whole genome shotgun (WGS) entry which is preliminary data.</text>
</comment>
<sequence>MLGTSKRCFPHHQHHQHRPSSSFLFFLASVDGSCRCLSFSIDTKAVTSERDGKLYSYIVHLRPWLVRLSISIAEAFHEGRDTIVLVNLDTYMMVFVVSTPCCGATQQSAGRHYYGLGAHLFEIGEEENILTMDSVERVPDLERLIGIEAAISCKI</sequence>
<gene>
    <name evidence="1" type="ORF">OIU79_021131</name>
</gene>
<accession>A0A9Q0WP06</accession>
<dbReference type="AlphaFoldDB" id="A0A9Q0WP06"/>
<protein>
    <submittedName>
        <fullName evidence="1">Uncharacterized protein</fullName>
    </submittedName>
</protein>
<name>A0A9Q0WP06_SALPP</name>